<proteinExistence type="predicted"/>
<protein>
    <submittedName>
        <fullName evidence="2">(Mediterranean fruit fly) hypothetical protein</fullName>
    </submittedName>
</protein>
<feature type="compositionally biased region" description="Polar residues" evidence="1">
    <location>
        <begin position="96"/>
        <end position="110"/>
    </location>
</feature>
<gene>
    <name evidence="2" type="ORF">CCAP1982_LOCUS8715</name>
</gene>
<feature type="compositionally biased region" description="Polar residues" evidence="1">
    <location>
        <begin position="55"/>
        <end position="83"/>
    </location>
</feature>
<dbReference type="Proteomes" id="UP000606786">
    <property type="component" value="Unassembled WGS sequence"/>
</dbReference>
<name>A0A811UTB4_CERCA</name>
<dbReference type="AlphaFoldDB" id="A0A811UTB4"/>
<reference evidence="2" key="1">
    <citation type="submission" date="2020-11" db="EMBL/GenBank/DDBJ databases">
        <authorList>
            <person name="Whitehead M."/>
        </authorList>
    </citation>
    <scope>NUCLEOTIDE SEQUENCE</scope>
    <source>
        <strain evidence="2">EGII</strain>
    </source>
</reference>
<keyword evidence="3" id="KW-1185">Reference proteome</keyword>
<dbReference type="EMBL" id="CAJHJT010000012">
    <property type="protein sequence ID" value="CAD7000223.1"/>
    <property type="molecule type" value="Genomic_DNA"/>
</dbReference>
<evidence type="ECO:0000313" key="2">
    <source>
        <dbReference type="EMBL" id="CAD7000223.1"/>
    </source>
</evidence>
<feature type="region of interest" description="Disordered" evidence="1">
    <location>
        <begin position="47"/>
        <end position="110"/>
    </location>
</feature>
<evidence type="ECO:0000313" key="3">
    <source>
        <dbReference type="Proteomes" id="UP000606786"/>
    </source>
</evidence>
<accession>A0A811UTB4</accession>
<sequence>MKKIVPSFRDLHSVVKHISSVGRVKLPHHAGLTNLKHSNIRRNLPYPNIEGDFCSSPNANQPHTGNAQRNATQHNATERLGNNQKRRSYPPRCGLKSSTNLRNVSSSPAC</sequence>
<evidence type="ECO:0000256" key="1">
    <source>
        <dbReference type="SAM" id="MobiDB-lite"/>
    </source>
</evidence>
<organism evidence="2 3">
    <name type="scientific">Ceratitis capitata</name>
    <name type="common">Mediterranean fruit fly</name>
    <name type="synonym">Tephritis capitata</name>
    <dbReference type="NCBI Taxonomy" id="7213"/>
    <lineage>
        <taxon>Eukaryota</taxon>
        <taxon>Metazoa</taxon>
        <taxon>Ecdysozoa</taxon>
        <taxon>Arthropoda</taxon>
        <taxon>Hexapoda</taxon>
        <taxon>Insecta</taxon>
        <taxon>Pterygota</taxon>
        <taxon>Neoptera</taxon>
        <taxon>Endopterygota</taxon>
        <taxon>Diptera</taxon>
        <taxon>Brachycera</taxon>
        <taxon>Muscomorpha</taxon>
        <taxon>Tephritoidea</taxon>
        <taxon>Tephritidae</taxon>
        <taxon>Ceratitis</taxon>
        <taxon>Ceratitis</taxon>
    </lineage>
</organism>
<comment type="caution">
    <text evidence="2">The sequence shown here is derived from an EMBL/GenBank/DDBJ whole genome shotgun (WGS) entry which is preliminary data.</text>
</comment>